<keyword evidence="1" id="KW-1133">Transmembrane helix</keyword>
<evidence type="ECO:0000313" key="3">
    <source>
        <dbReference type="Proteomes" id="UP001519291"/>
    </source>
</evidence>
<comment type="caution">
    <text evidence="2">The sequence shown here is derived from an EMBL/GenBank/DDBJ whole genome shotgun (WGS) entry which is preliminary data.</text>
</comment>
<reference evidence="2 3" key="1">
    <citation type="submission" date="2021-03" db="EMBL/GenBank/DDBJ databases">
        <title>Sequencing the genomes of 1000 actinobacteria strains.</title>
        <authorList>
            <person name="Klenk H.-P."/>
        </authorList>
    </citation>
    <scope>NUCLEOTIDE SEQUENCE [LARGE SCALE GENOMIC DNA]</scope>
    <source>
        <strain evidence="2 3">DSM 41480</strain>
    </source>
</reference>
<feature type="transmembrane region" description="Helical" evidence="1">
    <location>
        <begin position="50"/>
        <end position="70"/>
    </location>
</feature>
<feature type="transmembrane region" description="Helical" evidence="1">
    <location>
        <begin position="82"/>
        <end position="115"/>
    </location>
</feature>
<proteinExistence type="predicted"/>
<dbReference type="Proteomes" id="UP001519291">
    <property type="component" value="Unassembled WGS sequence"/>
</dbReference>
<organism evidence="2 3">
    <name type="scientific">Streptomyces syringium</name>
    <dbReference type="NCBI Taxonomy" id="76729"/>
    <lineage>
        <taxon>Bacteria</taxon>
        <taxon>Bacillati</taxon>
        <taxon>Actinomycetota</taxon>
        <taxon>Actinomycetes</taxon>
        <taxon>Kitasatosporales</taxon>
        <taxon>Streptomycetaceae</taxon>
        <taxon>Streptomyces</taxon>
    </lineage>
</organism>
<dbReference type="RefSeq" id="WP_209513768.1">
    <property type="nucleotide sequence ID" value="NZ_JAGIOH010000001.1"/>
</dbReference>
<keyword evidence="1" id="KW-0472">Membrane</keyword>
<dbReference type="EMBL" id="JAGIOH010000001">
    <property type="protein sequence ID" value="MBP2401223.1"/>
    <property type="molecule type" value="Genomic_DNA"/>
</dbReference>
<gene>
    <name evidence="2" type="ORF">JO379_000692</name>
</gene>
<keyword evidence="1" id="KW-0812">Transmembrane</keyword>
<keyword evidence="3" id="KW-1185">Reference proteome</keyword>
<protein>
    <submittedName>
        <fullName evidence="2">Amino acid transporter</fullName>
    </submittedName>
</protein>
<evidence type="ECO:0000313" key="2">
    <source>
        <dbReference type="EMBL" id="MBP2401223.1"/>
    </source>
</evidence>
<feature type="transmembrane region" description="Helical" evidence="1">
    <location>
        <begin position="22"/>
        <end position="44"/>
    </location>
</feature>
<dbReference type="GeneID" id="91567567"/>
<accession>A0ABS4XXJ5</accession>
<sequence>MSSGTPQATDTAAEGRNGPARVALWAAVMGIGLILGIVATPVFWLMWGGWYTLFVFLCACVAIPAGHLGRRRGKRLGGRDRGAALFAVVAGWLLMLCCLLLVVAYAGLVTGLAVLVDSAR</sequence>
<evidence type="ECO:0000256" key="1">
    <source>
        <dbReference type="SAM" id="Phobius"/>
    </source>
</evidence>
<name>A0ABS4XXJ5_9ACTN</name>